<proteinExistence type="predicted"/>
<name>W6Q0G1_PENRF</name>
<feature type="region of interest" description="Disordered" evidence="1">
    <location>
        <begin position="100"/>
        <end position="130"/>
    </location>
</feature>
<keyword evidence="3" id="KW-1185">Reference proteome</keyword>
<dbReference type="AlphaFoldDB" id="W6Q0G1"/>
<evidence type="ECO:0000256" key="1">
    <source>
        <dbReference type="SAM" id="MobiDB-lite"/>
    </source>
</evidence>
<gene>
    <name evidence="2" type="ORF">PROQFM164_S01g003258</name>
</gene>
<dbReference type="Proteomes" id="UP000030686">
    <property type="component" value="Unassembled WGS sequence"/>
</dbReference>
<accession>W6Q0G1</accession>
<reference evidence="2" key="1">
    <citation type="journal article" date="2014" name="Nat. Commun.">
        <title>Multiple recent horizontal transfers of a large genomic region in cheese making fungi.</title>
        <authorList>
            <person name="Cheeseman K."/>
            <person name="Ropars J."/>
            <person name="Renault P."/>
            <person name="Dupont J."/>
            <person name="Gouzy J."/>
            <person name="Branca A."/>
            <person name="Abraham A.L."/>
            <person name="Ceppi M."/>
            <person name="Conseiller E."/>
            <person name="Debuchy R."/>
            <person name="Malagnac F."/>
            <person name="Goarin A."/>
            <person name="Silar P."/>
            <person name="Lacoste S."/>
            <person name="Sallet E."/>
            <person name="Bensimon A."/>
            <person name="Giraud T."/>
            <person name="Brygoo Y."/>
        </authorList>
    </citation>
    <scope>NUCLEOTIDE SEQUENCE [LARGE SCALE GENOMIC DNA]</scope>
    <source>
        <strain evidence="2">FM164</strain>
    </source>
</reference>
<protein>
    <submittedName>
        <fullName evidence="2">Genomic scaffold, ProqFM164S01</fullName>
    </submittedName>
</protein>
<evidence type="ECO:0000313" key="2">
    <source>
        <dbReference type="EMBL" id="CDM29446.1"/>
    </source>
</evidence>
<sequence>MAFPHRFGWLARPSPFSTPRQPRLSPGKTGRLVTYDITSEMQCPLFDRLRCCFELDFMCGFQSTWGLHDQRWTEDGEQFHRENEEAALTPCSETKALFRLRHPPGPFPSPRQMRRTQPRPENMTATNVFM</sequence>
<organism evidence="2 3">
    <name type="scientific">Penicillium roqueforti (strain FM164)</name>
    <dbReference type="NCBI Taxonomy" id="1365484"/>
    <lineage>
        <taxon>Eukaryota</taxon>
        <taxon>Fungi</taxon>
        <taxon>Dikarya</taxon>
        <taxon>Ascomycota</taxon>
        <taxon>Pezizomycotina</taxon>
        <taxon>Eurotiomycetes</taxon>
        <taxon>Eurotiomycetidae</taxon>
        <taxon>Eurotiales</taxon>
        <taxon>Aspergillaceae</taxon>
        <taxon>Penicillium</taxon>
    </lineage>
</organism>
<dbReference type="OrthoDB" id="4278806at2759"/>
<evidence type="ECO:0000313" key="3">
    <source>
        <dbReference type="Proteomes" id="UP000030686"/>
    </source>
</evidence>
<dbReference type="OMA" id="ITSEMQC"/>
<dbReference type="EMBL" id="HG792015">
    <property type="protein sequence ID" value="CDM29446.1"/>
    <property type="molecule type" value="Genomic_DNA"/>
</dbReference>